<evidence type="ECO:0000256" key="1">
    <source>
        <dbReference type="SAM" id="Coils"/>
    </source>
</evidence>
<feature type="coiled-coil region" evidence="1">
    <location>
        <begin position="177"/>
        <end position="206"/>
    </location>
</feature>
<dbReference type="Proteomes" id="UP000001194">
    <property type="component" value="Unassembled WGS sequence"/>
</dbReference>
<feature type="compositionally biased region" description="Low complexity" evidence="2">
    <location>
        <begin position="319"/>
        <end position="343"/>
    </location>
</feature>
<evidence type="ECO:0000313" key="3">
    <source>
        <dbReference type="EMBL" id="EDR01269.1"/>
    </source>
</evidence>
<keyword evidence="1" id="KW-0175">Coiled coil</keyword>
<accession>B0DW19</accession>
<gene>
    <name evidence="3" type="ORF">LACBIDRAFT_333478</name>
</gene>
<dbReference type="EMBL" id="DS547141">
    <property type="protein sequence ID" value="EDR01269.1"/>
    <property type="molecule type" value="Genomic_DNA"/>
</dbReference>
<dbReference type="InParanoid" id="B0DW19"/>
<feature type="region of interest" description="Disordered" evidence="2">
    <location>
        <begin position="21"/>
        <end position="45"/>
    </location>
</feature>
<dbReference type="AlphaFoldDB" id="B0DW19"/>
<protein>
    <submittedName>
        <fullName evidence="3">Predicted protein</fullName>
    </submittedName>
</protein>
<evidence type="ECO:0000313" key="4">
    <source>
        <dbReference type="Proteomes" id="UP000001194"/>
    </source>
</evidence>
<dbReference type="GeneID" id="6083780"/>
<sequence>MTTSFSSAKITLGSCMPCLRPVSSSDSLHNTTNQRPNSTSGGEEQYNATVNRIPRARPDELQGLLADSSDNERAETLSLHLNPGRGSRGGRRKRKSKSSNTNGKPRRITLFGFDLFGRPPPIQLPPDDDDAPLFHRHRSSSGGGSTPTTTLTTQTFDSDAAPLDISTIQQISVSKASEAAKAELKRKEERRQRRKARKEMNRLVEAGVVGGGEEFEGFQGSVVLVGGRRRLRLRRALIPGLTLDPSNQEKVLGTSYPPLLQQQQRRKTMNTQISTEACTSDSRRNRSSLSRTSASASDRAQPNPAVPNPNRPKSKSKRSSTSQSRSRSNTSSQSPSLQSPSSPAFSDAQIISPSTVEQGQGFFDLENDLNEMPVGRIGGDAGRIGGGGGGFLMTGFGGGGGKRSSDFGAFLARRGDEKVGEGGGDGVPTYTPPLPDSATPPASYMLIH</sequence>
<feature type="compositionally biased region" description="Basic residues" evidence="2">
    <location>
        <begin position="88"/>
        <end position="97"/>
    </location>
</feature>
<proteinExistence type="predicted"/>
<feature type="region of interest" description="Disordered" evidence="2">
    <location>
        <begin position="416"/>
        <end position="443"/>
    </location>
</feature>
<organism evidence="4">
    <name type="scientific">Laccaria bicolor (strain S238N-H82 / ATCC MYA-4686)</name>
    <name type="common">Bicoloured deceiver</name>
    <name type="synonym">Laccaria laccata var. bicolor</name>
    <dbReference type="NCBI Taxonomy" id="486041"/>
    <lineage>
        <taxon>Eukaryota</taxon>
        <taxon>Fungi</taxon>
        <taxon>Dikarya</taxon>
        <taxon>Basidiomycota</taxon>
        <taxon>Agaricomycotina</taxon>
        <taxon>Agaricomycetes</taxon>
        <taxon>Agaricomycetidae</taxon>
        <taxon>Agaricales</taxon>
        <taxon>Agaricineae</taxon>
        <taxon>Hydnangiaceae</taxon>
        <taxon>Laccaria</taxon>
    </lineage>
</organism>
<evidence type="ECO:0000256" key="2">
    <source>
        <dbReference type="SAM" id="MobiDB-lite"/>
    </source>
</evidence>
<feature type="region of interest" description="Disordered" evidence="2">
    <location>
        <begin position="244"/>
        <end position="347"/>
    </location>
</feature>
<feature type="region of interest" description="Disordered" evidence="2">
    <location>
        <begin position="66"/>
        <end position="154"/>
    </location>
</feature>
<dbReference type="OrthoDB" id="3255924at2759"/>
<name>B0DW19_LACBS</name>
<feature type="compositionally biased region" description="Polar residues" evidence="2">
    <location>
        <begin position="22"/>
        <end position="45"/>
    </location>
</feature>
<keyword evidence="4" id="KW-1185">Reference proteome</keyword>
<dbReference type="RefSeq" id="XP_001888145.1">
    <property type="nucleotide sequence ID" value="XM_001888110.1"/>
</dbReference>
<feature type="compositionally biased region" description="Polar residues" evidence="2">
    <location>
        <begin position="269"/>
        <end position="278"/>
    </location>
</feature>
<feature type="compositionally biased region" description="Low complexity" evidence="2">
    <location>
        <begin position="287"/>
        <end position="299"/>
    </location>
</feature>
<dbReference type="HOGENOM" id="CLU_047147_0_0_1"/>
<dbReference type="KEGG" id="lbc:LACBIDRAFT_333478"/>
<reference evidence="3 4" key="1">
    <citation type="journal article" date="2008" name="Nature">
        <title>The genome of Laccaria bicolor provides insights into mycorrhizal symbiosis.</title>
        <authorList>
            <person name="Martin F."/>
            <person name="Aerts A."/>
            <person name="Ahren D."/>
            <person name="Brun A."/>
            <person name="Danchin E.G.J."/>
            <person name="Duchaussoy F."/>
            <person name="Gibon J."/>
            <person name="Kohler A."/>
            <person name="Lindquist E."/>
            <person name="Pereda V."/>
            <person name="Salamov A."/>
            <person name="Shapiro H.J."/>
            <person name="Wuyts J."/>
            <person name="Blaudez D."/>
            <person name="Buee M."/>
            <person name="Brokstein P."/>
            <person name="Canbaeck B."/>
            <person name="Cohen D."/>
            <person name="Courty P.E."/>
            <person name="Coutinho P.M."/>
            <person name="Delaruelle C."/>
            <person name="Detter J.C."/>
            <person name="Deveau A."/>
            <person name="DiFazio S."/>
            <person name="Duplessis S."/>
            <person name="Fraissinet-Tachet L."/>
            <person name="Lucic E."/>
            <person name="Frey-Klett P."/>
            <person name="Fourrey C."/>
            <person name="Feussner I."/>
            <person name="Gay G."/>
            <person name="Grimwood J."/>
            <person name="Hoegger P.J."/>
            <person name="Jain P."/>
            <person name="Kilaru S."/>
            <person name="Labbe J."/>
            <person name="Lin Y.C."/>
            <person name="Legue V."/>
            <person name="Le Tacon F."/>
            <person name="Marmeisse R."/>
            <person name="Melayah D."/>
            <person name="Montanini B."/>
            <person name="Muratet M."/>
            <person name="Nehls U."/>
            <person name="Niculita-Hirzel H."/>
            <person name="Oudot-Le Secq M.P."/>
            <person name="Peter M."/>
            <person name="Quesneville H."/>
            <person name="Rajashekar B."/>
            <person name="Reich M."/>
            <person name="Rouhier N."/>
            <person name="Schmutz J."/>
            <person name="Yin T."/>
            <person name="Chalot M."/>
            <person name="Henrissat B."/>
            <person name="Kuees U."/>
            <person name="Lucas S."/>
            <person name="Van de Peer Y."/>
            <person name="Podila G.K."/>
            <person name="Polle A."/>
            <person name="Pukkila P.J."/>
            <person name="Richardson P.M."/>
            <person name="Rouze P."/>
            <person name="Sanders I.R."/>
            <person name="Stajich J.E."/>
            <person name="Tunlid A."/>
            <person name="Tuskan G."/>
            <person name="Grigoriev I.V."/>
        </authorList>
    </citation>
    <scope>NUCLEOTIDE SEQUENCE [LARGE SCALE GENOMIC DNA]</scope>
    <source>
        <strain evidence="4">S238N-H82 / ATCC MYA-4686</strain>
    </source>
</reference>